<keyword evidence="2" id="KW-0677">Repeat</keyword>
<dbReference type="PANTHER" id="PTHR11219">
    <property type="entry name" value="TENEURIN AND N-ACETYLGLUCOSAMINE-1-PHOSPHODIESTER ALPHA-N-ACETYLGLUCOSAMINIDASE"/>
    <property type="match status" value="1"/>
</dbReference>
<evidence type="ECO:0000256" key="4">
    <source>
        <dbReference type="SAM" id="MobiDB-lite"/>
    </source>
</evidence>
<evidence type="ECO:0000256" key="3">
    <source>
        <dbReference type="ARBA" id="ARBA00023157"/>
    </source>
</evidence>
<dbReference type="PANTHER" id="PTHR11219:SF69">
    <property type="entry name" value="TENEURIN-A"/>
    <property type="match status" value="1"/>
</dbReference>
<keyword evidence="3" id="KW-1015">Disulfide bond</keyword>
<dbReference type="NCBIfam" id="TIGR01643">
    <property type="entry name" value="YD_repeat_2x"/>
    <property type="match status" value="4"/>
</dbReference>
<feature type="compositionally biased region" description="Pro residues" evidence="4">
    <location>
        <begin position="167"/>
        <end position="180"/>
    </location>
</feature>
<evidence type="ECO:0000256" key="1">
    <source>
        <dbReference type="ARBA" id="ARBA00022536"/>
    </source>
</evidence>
<dbReference type="Proteomes" id="UP001147700">
    <property type="component" value="Unassembled WGS sequence"/>
</dbReference>
<dbReference type="SUPFAM" id="SSF49464">
    <property type="entry name" value="Carboxypeptidase regulatory domain-like"/>
    <property type="match status" value="1"/>
</dbReference>
<dbReference type="InterPro" id="IPR056823">
    <property type="entry name" value="TEN-like_YD-shell"/>
</dbReference>
<accession>A0ABT4RQV3</accession>
<comment type="caution">
    <text evidence="8">The sequence shown here is derived from an EMBL/GenBank/DDBJ whole genome shotgun (WGS) entry which is preliminary data.</text>
</comment>
<evidence type="ECO:0000256" key="2">
    <source>
        <dbReference type="ARBA" id="ARBA00022737"/>
    </source>
</evidence>
<keyword evidence="5" id="KW-0732">Signal</keyword>
<feature type="region of interest" description="Disordered" evidence="4">
    <location>
        <begin position="125"/>
        <end position="191"/>
    </location>
</feature>
<evidence type="ECO:0000259" key="6">
    <source>
        <dbReference type="Pfam" id="PF25020"/>
    </source>
</evidence>
<dbReference type="EMBL" id="JAPCID010000043">
    <property type="protein sequence ID" value="MDA0140665.1"/>
    <property type="molecule type" value="Genomic_DNA"/>
</dbReference>
<dbReference type="InterPro" id="IPR011042">
    <property type="entry name" value="6-blade_b-propeller_TolB-like"/>
</dbReference>
<dbReference type="RefSeq" id="WP_202958251.1">
    <property type="nucleotide sequence ID" value="NZ_JAPCID010000043.1"/>
</dbReference>
<evidence type="ECO:0000256" key="5">
    <source>
        <dbReference type="SAM" id="SignalP"/>
    </source>
</evidence>
<feature type="compositionally biased region" description="Pro residues" evidence="4">
    <location>
        <begin position="129"/>
        <end position="143"/>
    </location>
</feature>
<dbReference type="NCBIfam" id="TIGR03696">
    <property type="entry name" value="Rhs_assc_core"/>
    <property type="match status" value="1"/>
</dbReference>
<keyword evidence="1" id="KW-0245">EGF-like domain</keyword>
<reference evidence="8" key="1">
    <citation type="submission" date="2022-10" db="EMBL/GenBank/DDBJ databases">
        <title>The WGS of Solirubrobacter sp. CPCC 204708.</title>
        <authorList>
            <person name="Jiang Z."/>
        </authorList>
    </citation>
    <scope>NUCLEOTIDE SEQUENCE</scope>
    <source>
        <strain evidence="8">CPCC 204708</strain>
    </source>
</reference>
<feature type="domain" description="Teneurin TTR-like" evidence="6">
    <location>
        <begin position="221"/>
        <end position="304"/>
    </location>
</feature>
<dbReference type="Pfam" id="PF25020">
    <property type="entry name" value="TTR_TEN1-4"/>
    <property type="match status" value="1"/>
</dbReference>
<name>A0ABT4RQV3_9ACTN</name>
<evidence type="ECO:0000259" key="7">
    <source>
        <dbReference type="Pfam" id="PF25023"/>
    </source>
</evidence>
<organism evidence="8 9">
    <name type="scientific">Solirubrobacter deserti</name>
    <dbReference type="NCBI Taxonomy" id="2282478"/>
    <lineage>
        <taxon>Bacteria</taxon>
        <taxon>Bacillati</taxon>
        <taxon>Actinomycetota</taxon>
        <taxon>Thermoleophilia</taxon>
        <taxon>Solirubrobacterales</taxon>
        <taxon>Solirubrobacteraceae</taxon>
        <taxon>Solirubrobacter</taxon>
    </lineage>
</organism>
<feature type="domain" description="Teneurin-like YD-shell" evidence="7">
    <location>
        <begin position="1139"/>
        <end position="1993"/>
    </location>
</feature>
<protein>
    <submittedName>
        <fullName evidence="8">Uncharacterized protein</fullName>
    </submittedName>
</protein>
<evidence type="ECO:0000313" key="9">
    <source>
        <dbReference type="Proteomes" id="UP001147700"/>
    </source>
</evidence>
<keyword evidence="9" id="KW-1185">Reference proteome</keyword>
<feature type="signal peptide" evidence="5">
    <location>
        <begin position="1"/>
        <end position="29"/>
    </location>
</feature>
<dbReference type="InterPro" id="IPR022385">
    <property type="entry name" value="Rhs_assc_core"/>
</dbReference>
<feature type="region of interest" description="Disordered" evidence="4">
    <location>
        <begin position="1531"/>
        <end position="1550"/>
    </location>
</feature>
<proteinExistence type="predicted"/>
<gene>
    <name evidence="8" type="ORF">OJ962_24420</name>
</gene>
<dbReference type="InterPro" id="IPR008969">
    <property type="entry name" value="CarboxyPept-like_regulatory"/>
</dbReference>
<feature type="region of interest" description="Disordered" evidence="4">
    <location>
        <begin position="765"/>
        <end position="787"/>
    </location>
</feature>
<dbReference type="InterPro" id="IPR006530">
    <property type="entry name" value="YD"/>
</dbReference>
<sequence>MTATEGAAKRLTLLVALITTLLAAPAAHAATVKPSKPTGVPASIAQGGSFTVTVPVKKATKRTKVALTLSKDAKADKKDVKLATLKAVKKKFTAKLTINAAPGAYQLLACVGKACAAKPLKVTAKATPQPAPSAPTAPAPISRPAPGNENLPPGPTPTPDPDSKPGDPTPTPTPPPPIPQDPKDVAPELDPGAATSVYDATKFLYSGAAPIQRNVEPGAISEKTVAVLRGTVKDRDGKPIEGVTVTIVDHHDLGFTRTRADGQFDMVVNGGGVTVQFENAGFLPVQRTLSPNWQDYETLDDVVMVPVDPNAKVIDPNSTQPFQVVQGTESEDKDGERQATLLVPKGTDATMELPNGQTRAVDELKIRVTEFTYGEQGDEAMPGSLPANSGYTYAAEFSVDEALKAGATEVSFDQPLINYTENFIGAPVGSPVPTGYYDRETAEWKAAKNGRVIEVLADGVDTDGDGKADNGLGITDDERRRLASLYEPGQELWRVLITHFTPWDHNWPYGPPPGAKPPKLKEFEWKDPNDPCQQQGSAIGCETQTLSESIPLTGTGMTLDYSTERTPGWRVDETLQIPITGATIPPRLKGISLTIDVAGKTIEKRWCDPNYPTTGASTCKDYPLITPNLDFAFRWDGLDAYDRQIQGRVTAKINVIYVYEFNYYDAPEDFESSFGQFGSDTQVFDGRFACGNRSGNMDTHFFCGIPIGQTITRAIGSWDARPTDGLGGWSLRDHHAYDPVERALRRGDGSTVRSEAMAPVVETLAGTTNSGVGGGRGSSNYPKDGAPADESNIDYLADYVRSPDGNLYLHNGLNRNDIFRISRDGKIYLFAGNGVKGGQPTGDGGPAKAAGLGTVQQLAAAPDGSLIIASYGDDWDTEVLRKVSPDGSKIERIAGTLDRSAPMGDGKPALEAHIGVVNDMAVAPDGTIYWTERPTQRSGWKGLLRKVAPDGIVTTVAGLGTKPAENGTPAAEASLGSDPQGVAIGNDGSIYIAQRYEKMVTRIDPSGRAFRFAGKGNHDERGKLGLGGQASQSYIDSPYTLAAGTDGNVYIRVLGYDVSPSSSVILRVDPNGVLQQYAGRLIGTCGSGAVDGEGATSVCLSDHSRTIGVDGDGGLTFADGRYRIRKVAPPLPGFDADGLALPSSDGSEVYEFDRNGRHLATRNGFTGAKIRTFEYDAAKQLVGVVDAGGNRTRIERDGAGKALAIVAPGGPRTTLVVNSDGWLESAKNPAGEEFRFTYANGLIKSFRKPAGGTTTFDYDGVGRLVKHNGADGEHRTLTREELEDGTRVTITTGGGKATKYTMQVLDNGDRRRIVEEPAGGKTTSTVRVDGITELVQPDGTKTEYEIAPDPRWGAQVPIVAVKTVTTPDGKTSVVKRTDRVSLATPRDPFSLTSLRTSFAETGGGTRTWEYSDETVTETSAGGRTTTTKLDVYGRVLEQSLDSDLAPLVYTYDERGRAKSMSQGAESVTFAYDAKHRLVSETDAAGHVTGYVYDDADRVIEKRLPGGRTYRYSYDDNGNIETMTSPRGKVHRFGFTDGDRSQDYTPASSTGKYARAYSNDRALQSVGLPSGATQTMGYDTGGRLTSEDHVQSKRSFTYEGGRDQFDTITRSLADGSGAQTLDVDYDGALPKRLTFGGVAAGTYEYTYGDRVLPTAEKLTVGATTVTRELGFDEDRLATKSGPFTITRQGPGGAVSKISDGKLSLEYAYDDNGRPVGRTLKVGTTERFFQQLTFNTVGLAGARSERVDGAADALSYEYDPAGQLRAVKRGGTVVESHTYDLDGNRLGGGAEYDDQDRLKARDGVSYTWDADGFLLSRGADTFTYSRSGELLAAKGVLYSYDAIGRRVARMEGAAKTTYLYGNPANPWQVTASVAGDVITTYFYDADDRLFALERAGERYYVGADANGSPRIVVRASDGVVVRKVAYDAFGVETQVTGTFELAIGFAGGLRDGVTGLVRFGLRDYDPVAGRFTAKDASFFSGSPHNLYDYAGNNPITMRDPSGLVCIGWSMYATFGGGVQLCRENKWDLDADWSVCGEAGLGLGGGADLDFAGGAADTGGTAFAELTGKAGWVGGTIGAELDLNCLNAKGSAKVMVGSVTVGADTGGGFAAGVGQNDLPMPGARLEGKVGVKVCKKW</sequence>
<feature type="chain" id="PRO_5045368171" evidence="5">
    <location>
        <begin position="30"/>
        <end position="2134"/>
    </location>
</feature>
<feature type="region of interest" description="Disordered" evidence="4">
    <location>
        <begin position="959"/>
        <end position="979"/>
    </location>
</feature>
<dbReference type="Gene3D" id="2.60.40.1120">
    <property type="entry name" value="Carboxypeptidase-like, regulatory domain"/>
    <property type="match status" value="1"/>
</dbReference>
<dbReference type="InterPro" id="IPR056820">
    <property type="entry name" value="TEN_TTR-like"/>
</dbReference>
<evidence type="ECO:0000313" key="8">
    <source>
        <dbReference type="EMBL" id="MDA0140665.1"/>
    </source>
</evidence>
<dbReference type="InterPro" id="IPR051216">
    <property type="entry name" value="Teneurin"/>
</dbReference>
<dbReference type="SUPFAM" id="SSF101898">
    <property type="entry name" value="NHL repeat"/>
    <property type="match status" value="1"/>
</dbReference>
<dbReference type="Gene3D" id="2.180.10.10">
    <property type="entry name" value="RHS repeat-associated core"/>
    <property type="match status" value="2"/>
</dbReference>
<dbReference type="Gene3D" id="2.120.10.30">
    <property type="entry name" value="TolB, C-terminal domain"/>
    <property type="match status" value="2"/>
</dbReference>
<dbReference type="Pfam" id="PF25023">
    <property type="entry name" value="TEN_YD-shell"/>
    <property type="match status" value="1"/>
</dbReference>